<keyword evidence="2" id="KW-0812">Transmembrane</keyword>
<keyword evidence="2" id="KW-0472">Membrane</keyword>
<dbReference type="InterPro" id="IPR032675">
    <property type="entry name" value="LRR_dom_sf"/>
</dbReference>
<reference evidence="3 4" key="1">
    <citation type="journal article" date="2011" name="Science">
        <title>The ecoresponsive genome of Daphnia pulex.</title>
        <authorList>
            <person name="Colbourne J.K."/>
            <person name="Pfrender M.E."/>
            <person name="Gilbert D."/>
            <person name="Thomas W.K."/>
            <person name="Tucker A."/>
            <person name="Oakley T.H."/>
            <person name="Tokishita S."/>
            <person name="Aerts A."/>
            <person name="Arnold G.J."/>
            <person name="Basu M.K."/>
            <person name="Bauer D.J."/>
            <person name="Caceres C.E."/>
            <person name="Carmel L."/>
            <person name="Casola C."/>
            <person name="Choi J.H."/>
            <person name="Detter J.C."/>
            <person name="Dong Q."/>
            <person name="Dusheyko S."/>
            <person name="Eads B.D."/>
            <person name="Frohlich T."/>
            <person name="Geiler-Samerotte K.A."/>
            <person name="Gerlach D."/>
            <person name="Hatcher P."/>
            <person name="Jogdeo S."/>
            <person name="Krijgsveld J."/>
            <person name="Kriventseva E.V."/>
            <person name="Kultz D."/>
            <person name="Laforsch C."/>
            <person name="Lindquist E."/>
            <person name="Lopez J."/>
            <person name="Manak J.R."/>
            <person name="Muller J."/>
            <person name="Pangilinan J."/>
            <person name="Patwardhan R.P."/>
            <person name="Pitluck S."/>
            <person name="Pritham E.J."/>
            <person name="Rechtsteiner A."/>
            <person name="Rho M."/>
            <person name="Rogozin I.B."/>
            <person name="Sakarya O."/>
            <person name="Salamov A."/>
            <person name="Schaack S."/>
            <person name="Shapiro H."/>
            <person name="Shiga Y."/>
            <person name="Skalitzky C."/>
            <person name="Smith Z."/>
            <person name="Souvorov A."/>
            <person name="Sung W."/>
            <person name="Tang Z."/>
            <person name="Tsuchiya D."/>
            <person name="Tu H."/>
            <person name="Vos H."/>
            <person name="Wang M."/>
            <person name="Wolf Y.I."/>
            <person name="Yamagata H."/>
            <person name="Yamada T."/>
            <person name="Ye Y."/>
            <person name="Shaw J.R."/>
            <person name="Andrews J."/>
            <person name="Crease T.J."/>
            <person name="Tang H."/>
            <person name="Lucas S.M."/>
            <person name="Robertson H.M."/>
            <person name="Bork P."/>
            <person name="Koonin E.V."/>
            <person name="Zdobnov E.M."/>
            <person name="Grigoriev I.V."/>
            <person name="Lynch M."/>
            <person name="Boore J.L."/>
        </authorList>
    </citation>
    <scope>NUCLEOTIDE SEQUENCE [LARGE SCALE GENOMIC DNA]</scope>
</reference>
<feature type="compositionally biased region" description="Low complexity" evidence="1">
    <location>
        <begin position="132"/>
        <end position="143"/>
    </location>
</feature>
<feature type="region of interest" description="Disordered" evidence="1">
    <location>
        <begin position="123"/>
        <end position="145"/>
    </location>
</feature>
<evidence type="ECO:0000313" key="4">
    <source>
        <dbReference type="Proteomes" id="UP000000305"/>
    </source>
</evidence>
<name>E9GLE3_DAPPU</name>
<accession>E9GLE3</accession>
<dbReference type="OrthoDB" id="10022853at2759"/>
<dbReference type="SUPFAM" id="SSF52047">
    <property type="entry name" value="RNI-like"/>
    <property type="match status" value="1"/>
</dbReference>
<feature type="region of interest" description="Disordered" evidence="1">
    <location>
        <begin position="75"/>
        <end position="108"/>
    </location>
</feature>
<organism evidence="3 4">
    <name type="scientific">Daphnia pulex</name>
    <name type="common">Water flea</name>
    <dbReference type="NCBI Taxonomy" id="6669"/>
    <lineage>
        <taxon>Eukaryota</taxon>
        <taxon>Metazoa</taxon>
        <taxon>Ecdysozoa</taxon>
        <taxon>Arthropoda</taxon>
        <taxon>Crustacea</taxon>
        <taxon>Branchiopoda</taxon>
        <taxon>Diplostraca</taxon>
        <taxon>Cladocera</taxon>
        <taxon>Anomopoda</taxon>
        <taxon>Daphniidae</taxon>
        <taxon>Daphnia</taxon>
    </lineage>
</organism>
<dbReference type="Gene3D" id="3.80.10.10">
    <property type="entry name" value="Ribonuclease Inhibitor"/>
    <property type="match status" value="1"/>
</dbReference>
<feature type="transmembrane region" description="Helical" evidence="2">
    <location>
        <begin position="34"/>
        <end position="57"/>
    </location>
</feature>
<dbReference type="PROSITE" id="PS51450">
    <property type="entry name" value="LRR"/>
    <property type="match status" value="1"/>
</dbReference>
<keyword evidence="2" id="KW-1133">Transmembrane helix</keyword>
<dbReference type="KEGG" id="dpx:DAPPUDRAFT_104156"/>
<sequence>MAREGGGGLSTYILSGLRELSLGNSMKKSRQPTLIVNWLLLPSLSLLFLAVTVIASAQQYVVPCHFNPMCSCKMSQTPSRPLVDPETDGGGGGGGGGGYANEPETDGRNRTLTELEALLSEEIDRGRRLKQDTSSPGDGTSSDQENVFDVSCVGVPFAFLPGKISHVDIVNSGLEVADRIPAWKTSPSTSASQSRIRIESLRLMSNKIRHIGEHIFSGMEEDLKSLDLSYNELNEIPVAPLKTLQSLVWANFHK</sequence>
<dbReference type="InParanoid" id="E9GLE3"/>
<dbReference type="Proteomes" id="UP000000305">
    <property type="component" value="Unassembled WGS sequence"/>
</dbReference>
<dbReference type="EMBL" id="GL732551">
    <property type="protein sequence ID" value="EFX79496.1"/>
    <property type="molecule type" value="Genomic_DNA"/>
</dbReference>
<gene>
    <name evidence="3" type="ORF">DAPPUDRAFT_104156</name>
</gene>
<dbReference type="AlphaFoldDB" id="E9GLE3"/>
<protein>
    <submittedName>
        <fullName evidence="3">Uncharacterized protein</fullName>
    </submittedName>
</protein>
<dbReference type="Pfam" id="PF13855">
    <property type="entry name" value="LRR_8"/>
    <property type="match status" value="1"/>
</dbReference>
<evidence type="ECO:0000256" key="2">
    <source>
        <dbReference type="SAM" id="Phobius"/>
    </source>
</evidence>
<proteinExistence type="predicted"/>
<dbReference type="InterPro" id="IPR001611">
    <property type="entry name" value="Leu-rich_rpt"/>
</dbReference>
<evidence type="ECO:0000313" key="3">
    <source>
        <dbReference type="EMBL" id="EFX79496.1"/>
    </source>
</evidence>
<keyword evidence="4" id="KW-1185">Reference proteome</keyword>
<feature type="compositionally biased region" description="Gly residues" evidence="1">
    <location>
        <begin position="88"/>
        <end position="99"/>
    </location>
</feature>
<dbReference type="HOGENOM" id="CLU_1095229_0_0_1"/>
<evidence type="ECO:0000256" key="1">
    <source>
        <dbReference type="SAM" id="MobiDB-lite"/>
    </source>
</evidence>